<keyword evidence="1" id="KW-0472">Membrane</keyword>
<gene>
    <name evidence="2" type="ORF">DL897_13950</name>
</gene>
<keyword evidence="3" id="KW-1185">Reference proteome</keyword>
<protein>
    <recommendedName>
        <fullName evidence="4">DUF4129 domain-containing protein</fullName>
    </recommendedName>
</protein>
<organism evidence="2 3">
    <name type="scientific">Thermoflavimicrobium daqui</name>
    <dbReference type="NCBI Taxonomy" id="2137476"/>
    <lineage>
        <taxon>Bacteria</taxon>
        <taxon>Bacillati</taxon>
        <taxon>Bacillota</taxon>
        <taxon>Bacilli</taxon>
        <taxon>Bacillales</taxon>
        <taxon>Thermoactinomycetaceae</taxon>
        <taxon>Thermoflavimicrobium</taxon>
    </lineage>
</organism>
<evidence type="ECO:0000256" key="1">
    <source>
        <dbReference type="SAM" id="Phobius"/>
    </source>
</evidence>
<name>A0A364K260_9BACL</name>
<keyword evidence="1" id="KW-0812">Transmembrane</keyword>
<keyword evidence="1" id="KW-1133">Transmembrane helix</keyword>
<dbReference type="EMBL" id="QJKK01000009">
    <property type="protein sequence ID" value="RAL22514.1"/>
    <property type="molecule type" value="Genomic_DNA"/>
</dbReference>
<comment type="caution">
    <text evidence="2">The sequence shown here is derived from an EMBL/GenBank/DDBJ whole genome shotgun (WGS) entry which is preliminary data.</text>
</comment>
<accession>A0A364K260</accession>
<dbReference type="Proteomes" id="UP000251213">
    <property type="component" value="Unassembled WGS sequence"/>
</dbReference>
<evidence type="ECO:0000313" key="3">
    <source>
        <dbReference type="Proteomes" id="UP000251213"/>
    </source>
</evidence>
<reference evidence="2 3" key="1">
    <citation type="submission" date="2018-06" db="EMBL/GenBank/DDBJ databases">
        <title>Thermoflavimicrobium daqus sp. nov., a thermophilic microbe isolated from Moutai-flavour Daqu.</title>
        <authorList>
            <person name="Wang X."/>
            <person name="Zhou H."/>
        </authorList>
    </citation>
    <scope>NUCLEOTIDE SEQUENCE [LARGE SCALE GENOMIC DNA]</scope>
    <source>
        <strain evidence="2 3">FBKL4.011</strain>
    </source>
</reference>
<sequence length="199" mass="23850">MSMISTDLQQVKKELQEILSRPEFQNNQELEKQSPMNSVQSDFLPFSIPSEWIWAIYIFIGILFLAIMIGWIVLRWRRREQQQKDLLDGKANHAMKWHAEAQSYAQQGEYRLALRALFHYLLINLSKKNKITYEQSKTNEDYKREIEQNWPIQVHSFSNVRDQFDETWYGERAVSSEGYHKYQQQINQLMPKEEADETK</sequence>
<dbReference type="RefSeq" id="WP_113659757.1">
    <property type="nucleotide sequence ID" value="NZ_KZ845671.1"/>
</dbReference>
<dbReference type="OrthoDB" id="2435598at2"/>
<proteinExistence type="predicted"/>
<dbReference type="AlphaFoldDB" id="A0A364K260"/>
<evidence type="ECO:0000313" key="2">
    <source>
        <dbReference type="EMBL" id="RAL22514.1"/>
    </source>
</evidence>
<reference evidence="2 3" key="2">
    <citation type="submission" date="2018-06" db="EMBL/GenBank/DDBJ databases">
        <authorList>
            <person name="Zhirakovskaya E."/>
        </authorList>
    </citation>
    <scope>NUCLEOTIDE SEQUENCE [LARGE SCALE GENOMIC DNA]</scope>
    <source>
        <strain evidence="2 3">FBKL4.011</strain>
    </source>
</reference>
<feature type="transmembrane region" description="Helical" evidence="1">
    <location>
        <begin position="52"/>
        <end position="74"/>
    </location>
</feature>
<evidence type="ECO:0008006" key="4">
    <source>
        <dbReference type="Google" id="ProtNLM"/>
    </source>
</evidence>
<dbReference type="SUPFAM" id="SSF81324">
    <property type="entry name" value="Voltage-gated potassium channels"/>
    <property type="match status" value="1"/>
</dbReference>